<proteinExistence type="predicted"/>
<feature type="transmembrane region" description="Helical" evidence="6">
    <location>
        <begin position="289"/>
        <end position="307"/>
    </location>
</feature>
<feature type="transmembrane region" description="Helical" evidence="6">
    <location>
        <begin position="169"/>
        <end position="189"/>
    </location>
</feature>
<sequence>MILSADAPYERPRSYYWMGALMVLVAAFCFACKGILIKMVYQEYPVDAIALLSLRMLFSLPFYVTMAWWLSKTTPGEHLCAREWLFLALVGITGYYVASYLNFLGLVYITASLERVLLFVYPTFVLGLGVVVFKRKIKPMQYGALLLTYAGIALAFWPNINSDQQKDVFLGAFWVLLSGLVYAVYLVGGDRIMARMGSQKFTCYAMIAATVPTVLHGLIQHGWRVFLSYPAPVYGISGIMAVFVTVFPTFLLAEGIRRIGSGNASILASIGPIFTIVLASVVLHEQIDFWQGLGTFLVLAGVCWIGWKGKKG</sequence>
<feature type="transmembrane region" description="Helical" evidence="6">
    <location>
        <begin position="140"/>
        <end position="157"/>
    </location>
</feature>
<feature type="transmembrane region" description="Helical" evidence="6">
    <location>
        <begin position="83"/>
        <end position="110"/>
    </location>
</feature>
<dbReference type="GO" id="GO:0005886">
    <property type="term" value="C:plasma membrane"/>
    <property type="evidence" value="ECO:0007669"/>
    <property type="project" value="UniProtKB-SubCell"/>
</dbReference>
<keyword evidence="2" id="KW-1003">Cell membrane</keyword>
<evidence type="ECO:0000256" key="3">
    <source>
        <dbReference type="ARBA" id="ARBA00022692"/>
    </source>
</evidence>
<dbReference type="InterPro" id="IPR000620">
    <property type="entry name" value="EamA_dom"/>
</dbReference>
<dbReference type="PANTHER" id="PTHR32322">
    <property type="entry name" value="INNER MEMBRANE TRANSPORTER"/>
    <property type="match status" value="1"/>
</dbReference>
<evidence type="ECO:0000256" key="2">
    <source>
        <dbReference type="ARBA" id="ARBA00022475"/>
    </source>
</evidence>
<dbReference type="AlphaFoldDB" id="A0A4R4JYP1"/>
<keyword evidence="4 6" id="KW-1133">Transmembrane helix</keyword>
<reference evidence="8 9" key="1">
    <citation type="submission" date="2019-02" db="EMBL/GenBank/DDBJ databases">
        <title>Arundinibacter roseus gen. nov., sp. nov., a new member of the family Cytophagaceae.</title>
        <authorList>
            <person name="Szuroczki S."/>
            <person name="Khayer B."/>
            <person name="Sproer C."/>
            <person name="Toumi M."/>
            <person name="Szabo A."/>
            <person name="Felfoldi T."/>
            <person name="Schumann P."/>
            <person name="Toth E."/>
        </authorList>
    </citation>
    <scope>NUCLEOTIDE SEQUENCE [LARGE SCALE GENOMIC DNA]</scope>
    <source>
        <strain evidence="8 9">DMA-k-7a</strain>
    </source>
</reference>
<evidence type="ECO:0000256" key="5">
    <source>
        <dbReference type="ARBA" id="ARBA00023136"/>
    </source>
</evidence>
<protein>
    <submittedName>
        <fullName evidence="8">DMT family transporter</fullName>
    </submittedName>
</protein>
<dbReference type="Proteomes" id="UP000295706">
    <property type="component" value="Unassembled WGS sequence"/>
</dbReference>
<feature type="domain" description="EamA" evidence="7">
    <location>
        <begin position="170"/>
        <end position="305"/>
    </location>
</feature>
<evidence type="ECO:0000256" key="1">
    <source>
        <dbReference type="ARBA" id="ARBA00004651"/>
    </source>
</evidence>
<dbReference type="InterPro" id="IPR037185">
    <property type="entry name" value="EmrE-like"/>
</dbReference>
<keyword evidence="9" id="KW-1185">Reference proteome</keyword>
<dbReference type="EMBL" id="SMJU01000021">
    <property type="protein sequence ID" value="TDB59121.1"/>
    <property type="molecule type" value="Genomic_DNA"/>
</dbReference>
<dbReference type="InterPro" id="IPR050638">
    <property type="entry name" value="AA-Vitamin_Transporters"/>
</dbReference>
<accession>A0A4R4JYP1</accession>
<dbReference type="RefSeq" id="WP_132122043.1">
    <property type="nucleotide sequence ID" value="NZ_SMJU01000021.1"/>
</dbReference>
<evidence type="ECO:0000259" key="7">
    <source>
        <dbReference type="Pfam" id="PF00892"/>
    </source>
</evidence>
<dbReference type="PANTHER" id="PTHR32322:SF18">
    <property type="entry name" value="S-ADENOSYLMETHIONINE_S-ADENOSYLHOMOCYSTEINE TRANSPORTER"/>
    <property type="match status" value="1"/>
</dbReference>
<evidence type="ECO:0000313" key="9">
    <source>
        <dbReference type="Proteomes" id="UP000295706"/>
    </source>
</evidence>
<keyword evidence="5 6" id="KW-0472">Membrane</keyword>
<feature type="transmembrane region" description="Helical" evidence="6">
    <location>
        <begin position="231"/>
        <end position="252"/>
    </location>
</feature>
<dbReference type="Pfam" id="PF00892">
    <property type="entry name" value="EamA"/>
    <property type="match status" value="2"/>
</dbReference>
<feature type="domain" description="EamA" evidence="7">
    <location>
        <begin position="18"/>
        <end position="156"/>
    </location>
</feature>
<comment type="caution">
    <text evidence="8">The sequence shown here is derived from an EMBL/GenBank/DDBJ whole genome shotgun (WGS) entry which is preliminary data.</text>
</comment>
<feature type="transmembrane region" description="Helical" evidence="6">
    <location>
        <begin position="48"/>
        <end position="71"/>
    </location>
</feature>
<comment type="subcellular location">
    <subcellularLocation>
        <location evidence="1">Cell membrane</location>
        <topology evidence="1">Multi-pass membrane protein</topology>
    </subcellularLocation>
</comment>
<organism evidence="8 9">
    <name type="scientific">Arundinibacter roseus</name>
    <dbReference type="NCBI Taxonomy" id="2070510"/>
    <lineage>
        <taxon>Bacteria</taxon>
        <taxon>Pseudomonadati</taxon>
        <taxon>Bacteroidota</taxon>
        <taxon>Cytophagia</taxon>
        <taxon>Cytophagales</taxon>
        <taxon>Spirosomataceae</taxon>
        <taxon>Arundinibacter</taxon>
    </lineage>
</organism>
<gene>
    <name evidence="8" type="ORF">EZE20_22585</name>
</gene>
<name>A0A4R4JYP1_9BACT</name>
<feature type="transmembrane region" description="Helical" evidence="6">
    <location>
        <begin position="15"/>
        <end position="36"/>
    </location>
</feature>
<feature type="transmembrane region" description="Helical" evidence="6">
    <location>
        <begin position="264"/>
        <end position="283"/>
    </location>
</feature>
<evidence type="ECO:0000256" key="6">
    <source>
        <dbReference type="SAM" id="Phobius"/>
    </source>
</evidence>
<dbReference type="OrthoDB" id="9813617at2"/>
<evidence type="ECO:0000256" key="4">
    <source>
        <dbReference type="ARBA" id="ARBA00022989"/>
    </source>
</evidence>
<feature type="transmembrane region" description="Helical" evidence="6">
    <location>
        <begin position="201"/>
        <end position="219"/>
    </location>
</feature>
<keyword evidence="3 6" id="KW-0812">Transmembrane</keyword>
<dbReference type="SUPFAM" id="SSF103481">
    <property type="entry name" value="Multidrug resistance efflux transporter EmrE"/>
    <property type="match status" value="2"/>
</dbReference>
<evidence type="ECO:0000313" key="8">
    <source>
        <dbReference type="EMBL" id="TDB59121.1"/>
    </source>
</evidence>
<dbReference type="Gene3D" id="1.10.3730.20">
    <property type="match status" value="1"/>
</dbReference>